<proteinExistence type="predicted"/>
<dbReference type="EC" id="2.7.13.3" evidence="2"/>
<keyword evidence="7" id="KW-0812">Transmembrane</keyword>
<dbReference type="Proteomes" id="UP000450676">
    <property type="component" value="Unassembled WGS sequence"/>
</dbReference>
<dbReference type="CDD" id="cd12915">
    <property type="entry name" value="PDC2_DGC_like"/>
    <property type="match status" value="1"/>
</dbReference>
<dbReference type="InterPro" id="IPR054327">
    <property type="entry name" value="His-kinase-like_sensor"/>
</dbReference>
<dbReference type="InterPro" id="IPR036890">
    <property type="entry name" value="HATPase_C_sf"/>
</dbReference>
<dbReference type="InterPro" id="IPR050736">
    <property type="entry name" value="Sensor_HK_Regulatory"/>
</dbReference>
<dbReference type="EMBL" id="WWCU01000080">
    <property type="protein sequence ID" value="MYN11427.1"/>
    <property type="molecule type" value="Genomic_DNA"/>
</dbReference>
<evidence type="ECO:0000256" key="4">
    <source>
        <dbReference type="ARBA" id="ARBA00022679"/>
    </source>
</evidence>
<evidence type="ECO:0000256" key="6">
    <source>
        <dbReference type="ARBA" id="ARBA00023012"/>
    </source>
</evidence>
<dbReference type="SUPFAM" id="SSF55874">
    <property type="entry name" value="ATPase domain of HSP90 chaperone/DNA topoisomerase II/histidine kinase"/>
    <property type="match status" value="1"/>
</dbReference>
<dbReference type="InterPro" id="IPR003594">
    <property type="entry name" value="HATPase_dom"/>
</dbReference>
<keyword evidence="4" id="KW-0808">Transferase</keyword>
<evidence type="ECO:0000256" key="7">
    <source>
        <dbReference type="SAM" id="Phobius"/>
    </source>
</evidence>
<accession>A0A7X4KQN3</accession>
<dbReference type="Pfam" id="PF00512">
    <property type="entry name" value="HisKA"/>
    <property type="match status" value="1"/>
</dbReference>
<reference evidence="9 10" key="1">
    <citation type="submission" date="2019-12" db="EMBL/GenBank/DDBJ databases">
        <title>Novel species isolated from a subtropical stream in China.</title>
        <authorList>
            <person name="Lu H."/>
        </authorList>
    </citation>
    <scope>NUCLEOTIDE SEQUENCE [LARGE SCALE GENOMIC DNA]</scope>
    <source>
        <strain evidence="9 10">FT127W</strain>
    </source>
</reference>
<evidence type="ECO:0000259" key="8">
    <source>
        <dbReference type="PROSITE" id="PS50109"/>
    </source>
</evidence>
<comment type="catalytic activity">
    <reaction evidence="1">
        <text>ATP + protein L-histidine = ADP + protein N-phospho-L-histidine.</text>
        <dbReference type="EC" id="2.7.13.3"/>
    </reaction>
</comment>
<dbReference type="InterPro" id="IPR005467">
    <property type="entry name" value="His_kinase_dom"/>
</dbReference>
<dbReference type="SUPFAM" id="SSF47384">
    <property type="entry name" value="Homodimeric domain of signal transducing histidine kinase"/>
    <property type="match status" value="1"/>
</dbReference>
<comment type="caution">
    <text evidence="9">The sequence shown here is derived from an EMBL/GenBank/DDBJ whole genome shotgun (WGS) entry which is preliminary data.</text>
</comment>
<keyword evidence="10" id="KW-1185">Reference proteome</keyword>
<dbReference type="InterPro" id="IPR036097">
    <property type="entry name" value="HisK_dim/P_sf"/>
</dbReference>
<dbReference type="AlphaFoldDB" id="A0A7X4KQN3"/>
<gene>
    <name evidence="9" type="ORF">GTP77_29390</name>
</gene>
<feature type="transmembrane region" description="Helical" evidence="7">
    <location>
        <begin position="280"/>
        <end position="302"/>
    </location>
</feature>
<dbReference type="CDD" id="cd12914">
    <property type="entry name" value="PDC1_DGC_like"/>
    <property type="match status" value="1"/>
</dbReference>
<keyword evidence="7" id="KW-1133">Transmembrane helix</keyword>
<evidence type="ECO:0000313" key="9">
    <source>
        <dbReference type="EMBL" id="MYN11427.1"/>
    </source>
</evidence>
<keyword evidence="7" id="KW-0472">Membrane</keyword>
<dbReference type="Pfam" id="PF02518">
    <property type="entry name" value="HATPase_c"/>
    <property type="match status" value="1"/>
</dbReference>
<organism evidence="9 10">
    <name type="scientific">Pseudoduganella aquatica</name>
    <dbReference type="NCBI Taxonomy" id="2660641"/>
    <lineage>
        <taxon>Bacteria</taxon>
        <taxon>Pseudomonadati</taxon>
        <taxon>Pseudomonadota</taxon>
        <taxon>Betaproteobacteria</taxon>
        <taxon>Burkholderiales</taxon>
        <taxon>Oxalobacteraceae</taxon>
        <taxon>Telluria group</taxon>
        <taxon>Pseudoduganella</taxon>
    </lineage>
</organism>
<dbReference type="CDD" id="cd00082">
    <property type="entry name" value="HisKA"/>
    <property type="match status" value="1"/>
</dbReference>
<dbReference type="InterPro" id="IPR003661">
    <property type="entry name" value="HisK_dim/P_dom"/>
</dbReference>
<evidence type="ECO:0000313" key="10">
    <source>
        <dbReference type="Proteomes" id="UP000450676"/>
    </source>
</evidence>
<dbReference type="Pfam" id="PF22588">
    <property type="entry name" value="dCache_1_like"/>
    <property type="match status" value="1"/>
</dbReference>
<keyword evidence="5 9" id="KW-0418">Kinase</keyword>
<dbReference type="PANTHER" id="PTHR43711">
    <property type="entry name" value="TWO-COMPONENT HISTIDINE KINASE"/>
    <property type="match status" value="1"/>
</dbReference>
<dbReference type="PROSITE" id="PS50109">
    <property type="entry name" value="HIS_KIN"/>
    <property type="match status" value="1"/>
</dbReference>
<evidence type="ECO:0000256" key="3">
    <source>
        <dbReference type="ARBA" id="ARBA00022553"/>
    </source>
</evidence>
<protein>
    <recommendedName>
        <fullName evidence="2">histidine kinase</fullName>
        <ecNumber evidence="2">2.7.13.3</ecNumber>
    </recommendedName>
</protein>
<dbReference type="GO" id="GO:0000155">
    <property type="term" value="F:phosphorelay sensor kinase activity"/>
    <property type="evidence" value="ECO:0007669"/>
    <property type="project" value="InterPro"/>
</dbReference>
<feature type="domain" description="Histidine kinase" evidence="8">
    <location>
        <begin position="325"/>
        <end position="541"/>
    </location>
</feature>
<dbReference type="Gene3D" id="3.30.450.20">
    <property type="entry name" value="PAS domain"/>
    <property type="match status" value="2"/>
</dbReference>
<evidence type="ECO:0000256" key="5">
    <source>
        <dbReference type="ARBA" id="ARBA00022777"/>
    </source>
</evidence>
<dbReference type="PANTHER" id="PTHR43711:SF1">
    <property type="entry name" value="HISTIDINE KINASE 1"/>
    <property type="match status" value="1"/>
</dbReference>
<evidence type="ECO:0000256" key="2">
    <source>
        <dbReference type="ARBA" id="ARBA00012438"/>
    </source>
</evidence>
<keyword evidence="6" id="KW-0902">Two-component regulatory system</keyword>
<dbReference type="Gene3D" id="3.30.565.10">
    <property type="entry name" value="Histidine kinase-like ATPase, C-terminal domain"/>
    <property type="match status" value="1"/>
</dbReference>
<name>A0A7X4KQN3_9BURK</name>
<evidence type="ECO:0000256" key="1">
    <source>
        <dbReference type="ARBA" id="ARBA00000085"/>
    </source>
</evidence>
<keyword evidence="3" id="KW-0597">Phosphoprotein</keyword>
<dbReference type="PRINTS" id="PR00344">
    <property type="entry name" value="BCTRLSENSOR"/>
</dbReference>
<dbReference type="Gene3D" id="1.10.287.130">
    <property type="match status" value="1"/>
</dbReference>
<dbReference type="SMART" id="SM00388">
    <property type="entry name" value="HisKA"/>
    <property type="match status" value="1"/>
</dbReference>
<sequence>MDRLDARLLLAMFAALLVAAVWGVTLAQLGQLRAGELADAQREAASLARVFEEHAARTVDAADQAAVYLRGRYAAQGGRLDLARELEAGLPSPSVYNLLTIIDGNGDVALSSKPFQPLNLSDRPHVRAHRDSAADDIYISVPVLGRVSKKWSLQITRRIAAPGGGFGGVVVVSMDPYYFTRLYHDVDIGRHGAIALIGADGIVRVRRAEGDEGMGADVSAGPVVAAMRQAARGHLTASSLVDGRRRLYAYAKVEQYPLYVAVGLDEEESLAHYYTARNRALLQAGLSTAVIVLCAFGLHLLIGRLVRSREEALAAARAKARFLANMSHELRTPLNGVLGYAELIMEEAGASRVGQFAGVIAECGQRQLALVESVLELSALDAGSTPLNLAPASLRELAEAVLAGQAEAAAARRVLLSCELDPALPERVGCDRAKLARVLERLLGNALAHADSGAVRLRIEAADGGVAFSVSDSGDGVPAALQRRVFERFFQADDGPARKRDGAGLGLALAAALVELMGGRMALRSAPGQGATFSFALPLGAVH</sequence>
<dbReference type="SMART" id="SM00387">
    <property type="entry name" value="HATPase_c"/>
    <property type="match status" value="1"/>
</dbReference>
<dbReference type="InterPro" id="IPR004358">
    <property type="entry name" value="Sig_transdc_His_kin-like_C"/>
</dbReference>